<evidence type="ECO:0000313" key="2">
    <source>
        <dbReference type="EMBL" id="EPQ19748.1"/>
    </source>
</evidence>
<sequence>MVCRPGFLCRRRFCPRPFLVGLVVAICLFYQSLTLRGTRKLAATVPGAAPHTPSETQASRCKRRLSVDERCFFLPGNAPEIRKMEESMETHFGSHGRRAILYRPPSYSTVELRVHQHILAQLGYTVVITEERSGPDLGLELLGKGDLGSWDLLICLSSRKAAGNPCISKEDVCQLSLHQKVNILPEIQHQLCRKEGLCQIIQRFPELQLPVSPSVCLDQSTQFKLSSWSHLLKTVKPPMWKPWAWRREQLDQTTVLAPHETIFRTEDLSVILKAYVLVTSLTPLRAFIHSTGMVWNPPKRKRFTVKLQTFFETFLRASSPLQALDNMKEAISKLLLAAEAFSQTSPLGPKAFHRCSLCFQLLTFDIGYGSFTTPMVLQVHGNLHFQDDDNMDFEDQNTEEFLLKDTFNFLFLNDSSLSIFSEIFQRLYRSAVSKGENYKKELNRCLSLEEINSIMTFIKELGSLGQFQLLFPSTSPGIQSWMREFYDTANPMGKARSVLTQHSSLLNVFEQFQLLNKKAQLHPLEWKYQLTQLGWNCCNSNNLGNNSHRIIELEGIMSGHFVVQQIMNATIEVHCSNDEDIQCHIKQIFTQPHLELSPEFNPKIKDYYSEVPFDVVTVTIGVETSNCQCKVYLHERAGPSFANYPLGLGTNRISMLVVDESPAQGETLITYKLTIYREDRPSLPLFEDFMACGFVQTSKRKGNFLNSTPRNPLSNITFDLASNHQTYSFSLSFQSLDHPKNAPLKIKGLFWFTLGRGRALCCAPAGISTALFRGASHRNRATSHWGHETVVRISPAPCKAISLLPRERRCCHGYWEAMQEGPRRHYLEEESSILKL</sequence>
<dbReference type="Pfam" id="PF12733">
    <property type="entry name" value="Cadherin-like"/>
    <property type="match status" value="1"/>
</dbReference>
<gene>
    <name evidence="2" type="ORF">D623_10010850</name>
</gene>
<dbReference type="PANTHER" id="PTHR14776:SF1">
    <property type="entry name" value="CADHERIN-LIKE AND PC-ESTERASE DOMAIN-CONTAINING PROTEIN 1"/>
    <property type="match status" value="1"/>
</dbReference>
<dbReference type="AlphaFoldDB" id="S7Q8N7"/>
<keyword evidence="3" id="KW-1185">Reference proteome</keyword>
<dbReference type="InterPro" id="IPR025883">
    <property type="entry name" value="Cadherin-like_domain"/>
</dbReference>
<organism evidence="2 3">
    <name type="scientific">Myotis brandtii</name>
    <name type="common">Brandt's bat</name>
    <dbReference type="NCBI Taxonomy" id="109478"/>
    <lineage>
        <taxon>Eukaryota</taxon>
        <taxon>Metazoa</taxon>
        <taxon>Chordata</taxon>
        <taxon>Craniata</taxon>
        <taxon>Vertebrata</taxon>
        <taxon>Euteleostomi</taxon>
        <taxon>Mammalia</taxon>
        <taxon>Eutheria</taxon>
        <taxon>Laurasiatheria</taxon>
        <taxon>Chiroptera</taxon>
        <taxon>Yangochiroptera</taxon>
        <taxon>Vespertilionidae</taxon>
        <taxon>Myotis</taxon>
    </lineage>
</organism>
<dbReference type="PANTHER" id="PTHR14776">
    <property type="entry name" value="CADHERIN-LIKE AND PC-ESTERASE DOMAIN-CONTAINING PROTEIN 1"/>
    <property type="match status" value="1"/>
</dbReference>
<feature type="domain" description="Cadherin-like beta-sandwich-like" evidence="1">
    <location>
        <begin position="595"/>
        <end position="678"/>
    </location>
</feature>
<dbReference type="Proteomes" id="UP000052978">
    <property type="component" value="Unassembled WGS sequence"/>
</dbReference>
<reference evidence="2 3" key="1">
    <citation type="journal article" date="2013" name="Nat. Commun.">
        <title>Genome analysis reveals insights into physiology and longevity of the Brandt's bat Myotis brandtii.</title>
        <authorList>
            <person name="Seim I."/>
            <person name="Fang X."/>
            <person name="Xiong Z."/>
            <person name="Lobanov A.V."/>
            <person name="Huang Z."/>
            <person name="Ma S."/>
            <person name="Feng Y."/>
            <person name="Turanov A.A."/>
            <person name="Zhu Y."/>
            <person name="Lenz T.L."/>
            <person name="Gerashchenko M.V."/>
            <person name="Fan D."/>
            <person name="Hee Yim S."/>
            <person name="Yao X."/>
            <person name="Jordan D."/>
            <person name="Xiong Y."/>
            <person name="Ma Y."/>
            <person name="Lyapunov A.N."/>
            <person name="Chen G."/>
            <person name="Kulakova O.I."/>
            <person name="Sun Y."/>
            <person name="Lee S.G."/>
            <person name="Bronson R.T."/>
            <person name="Moskalev A.A."/>
            <person name="Sunyaev S.R."/>
            <person name="Zhang G."/>
            <person name="Krogh A."/>
            <person name="Wang J."/>
            <person name="Gladyshev V.N."/>
        </authorList>
    </citation>
    <scope>NUCLEOTIDE SEQUENCE [LARGE SCALE GENOMIC DNA]</scope>
</reference>
<dbReference type="EMBL" id="KE164725">
    <property type="protein sequence ID" value="EPQ19748.1"/>
    <property type="molecule type" value="Genomic_DNA"/>
</dbReference>
<proteinExistence type="predicted"/>
<name>S7Q8N7_MYOBR</name>
<accession>S7Q8N7</accession>
<evidence type="ECO:0000259" key="1">
    <source>
        <dbReference type="Pfam" id="PF12733"/>
    </source>
</evidence>
<evidence type="ECO:0000313" key="3">
    <source>
        <dbReference type="Proteomes" id="UP000052978"/>
    </source>
</evidence>
<protein>
    <recommendedName>
        <fullName evidence="1">Cadherin-like beta-sandwich-like domain-containing protein</fullName>
    </recommendedName>
</protein>